<dbReference type="InterPro" id="IPR036396">
    <property type="entry name" value="Cyt_P450_sf"/>
</dbReference>
<comment type="caution">
    <text evidence="7">The sequence shown here is derived from an EMBL/GenBank/DDBJ whole genome shotgun (WGS) entry which is preliminary data.</text>
</comment>
<accession>A0A9P6I2Y4</accession>
<dbReference type="CDD" id="cd11065">
    <property type="entry name" value="CYP64-like"/>
    <property type="match status" value="1"/>
</dbReference>
<evidence type="ECO:0000256" key="1">
    <source>
        <dbReference type="ARBA" id="ARBA00010617"/>
    </source>
</evidence>
<evidence type="ECO:0000256" key="3">
    <source>
        <dbReference type="ARBA" id="ARBA00023002"/>
    </source>
</evidence>
<dbReference type="InterPro" id="IPR050364">
    <property type="entry name" value="Cytochrome_P450_fung"/>
</dbReference>
<dbReference type="Pfam" id="PF00067">
    <property type="entry name" value="p450"/>
    <property type="match status" value="1"/>
</dbReference>
<reference evidence="7" key="2">
    <citation type="submission" date="2020-11" db="EMBL/GenBank/DDBJ databases">
        <title>Whole genome sequencing of Colletotrichum sp.</title>
        <authorList>
            <person name="Li H."/>
        </authorList>
    </citation>
    <scope>NUCLEOTIDE SEQUENCE</scope>
    <source>
        <strain evidence="7">CkLH20</strain>
    </source>
</reference>
<protein>
    <recommendedName>
        <fullName evidence="9">Cytochrome P450</fullName>
    </recommendedName>
</protein>
<evidence type="ECO:0000256" key="5">
    <source>
        <dbReference type="PIRSR" id="PIRSR602401-1"/>
    </source>
</evidence>
<keyword evidence="5" id="KW-0349">Heme</keyword>
<dbReference type="GO" id="GO:0005506">
    <property type="term" value="F:iron ion binding"/>
    <property type="evidence" value="ECO:0007669"/>
    <property type="project" value="InterPro"/>
</dbReference>
<comment type="cofactor">
    <cofactor evidence="5">
        <name>heme</name>
        <dbReference type="ChEBI" id="CHEBI:30413"/>
    </cofactor>
</comment>
<keyword evidence="6" id="KW-0472">Membrane</keyword>
<dbReference type="Gene3D" id="1.10.630.10">
    <property type="entry name" value="Cytochrome P450"/>
    <property type="match status" value="1"/>
</dbReference>
<dbReference type="GO" id="GO:0020037">
    <property type="term" value="F:heme binding"/>
    <property type="evidence" value="ECO:0007669"/>
    <property type="project" value="InterPro"/>
</dbReference>
<dbReference type="SUPFAM" id="SSF48264">
    <property type="entry name" value="Cytochrome P450"/>
    <property type="match status" value="1"/>
</dbReference>
<evidence type="ECO:0008006" key="9">
    <source>
        <dbReference type="Google" id="ProtNLM"/>
    </source>
</evidence>
<dbReference type="OrthoDB" id="1470350at2759"/>
<dbReference type="Proteomes" id="UP000781932">
    <property type="component" value="Unassembled WGS sequence"/>
</dbReference>
<feature type="binding site" description="axial binding residue" evidence="5">
    <location>
        <position position="442"/>
    </location>
    <ligand>
        <name>heme</name>
        <dbReference type="ChEBI" id="CHEBI:30413"/>
    </ligand>
    <ligandPart>
        <name>Fe</name>
        <dbReference type="ChEBI" id="CHEBI:18248"/>
    </ligandPart>
</feature>
<organism evidence="7 8">
    <name type="scientific">Colletotrichum karsti</name>
    <dbReference type="NCBI Taxonomy" id="1095194"/>
    <lineage>
        <taxon>Eukaryota</taxon>
        <taxon>Fungi</taxon>
        <taxon>Dikarya</taxon>
        <taxon>Ascomycota</taxon>
        <taxon>Pezizomycotina</taxon>
        <taxon>Sordariomycetes</taxon>
        <taxon>Hypocreomycetidae</taxon>
        <taxon>Glomerellales</taxon>
        <taxon>Glomerellaceae</taxon>
        <taxon>Colletotrichum</taxon>
        <taxon>Colletotrichum boninense species complex</taxon>
    </lineage>
</organism>
<sequence length="541" mass="61237">MFNFSITPALNPYSFLSVSAVAAVSAILLDWSYMLWRRRKLPPGPLPLPIVGNHFQTPSVKPWITWEKWAKKYNTPMLTLWIGRQPRIILSDAWVASELLEKNAATFSSRPRLVAMGDALNCTTTNQTTLEYGDRWRLHRKLMHAAVGSQAVRNYRSFQADEAKLLIRDLMEKPEEFEASIERYTISVTSIIGWGRRIDRNSDYVAQQALQMMEAVNLVVPGVFILETIPALLKLPSWLYGFPRTLRMSAAVAGRYFYKLTEESLGNGRKAFNRFIMDSQKKHQMTDLEVAGLMGNLIGGGVDTTSSTMLSCILALAVFPDVQMKAQEEIDAMIGHERSPGWDDIDHGRLPYLAAFVKEVLRWRTVTVLCGIPHANTKDFVHEGYHFPAGTNFTSNMWAIHRNSKDFPDPDSVRPERFLNGSENPYPNARGSNPFGWGRRQCSGQPLAEQGLLYSVGRMIWAFNIRPGLEEEGKEMMLDIFAYTESENTRPRPFKAQFLPRSPEIRKLIDGEAVAAREALRIYDGETSLTMEDAVTNPALH</sequence>
<dbReference type="PANTHER" id="PTHR46300:SF4">
    <property type="entry name" value="CYTOCHROME P450 98A3"/>
    <property type="match status" value="1"/>
</dbReference>
<comment type="similarity">
    <text evidence="1">Belongs to the cytochrome P450 family.</text>
</comment>
<dbReference type="GeneID" id="62165320"/>
<evidence type="ECO:0000256" key="2">
    <source>
        <dbReference type="ARBA" id="ARBA00022723"/>
    </source>
</evidence>
<keyword evidence="2 5" id="KW-0479">Metal-binding</keyword>
<reference evidence="7" key="1">
    <citation type="submission" date="2020-03" db="EMBL/GenBank/DDBJ databases">
        <authorList>
            <person name="He L."/>
        </authorList>
    </citation>
    <scope>NUCLEOTIDE SEQUENCE</scope>
    <source>
        <strain evidence="7">CkLH20</strain>
    </source>
</reference>
<dbReference type="PRINTS" id="PR00385">
    <property type="entry name" value="P450"/>
</dbReference>
<feature type="transmembrane region" description="Helical" evidence="6">
    <location>
        <begin position="12"/>
        <end position="31"/>
    </location>
</feature>
<name>A0A9P6I2Y4_9PEZI</name>
<proteinExistence type="inferred from homology"/>
<evidence type="ECO:0000256" key="6">
    <source>
        <dbReference type="SAM" id="Phobius"/>
    </source>
</evidence>
<dbReference type="PANTHER" id="PTHR46300">
    <property type="entry name" value="P450, PUTATIVE (EUROFUNG)-RELATED-RELATED"/>
    <property type="match status" value="1"/>
</dbReference>
<dbReference type="GO" id="GO:0016705">
    <property type="term" value="F:oxidoreductase activity, acting on paired donors, with incorporation or reduction of molecular oxygen"/>
    <property type="evidence" value="ECO:0007669"/>
    <property type="project" value="InterPro"/>
</dbReference>
<evidence type="ECO:0000256" key="4">
    <source>
        <dbReference type="ARBA" id="ARBA00023004"/>
    </source>
</evidence>
<keyword evidence="6" id="KW-1133">Transmembrane helix</keyword>
<dbReference type="AlphaFoldDB" id="A0A9P6I2Y4"/>
<evidence type="ECO:0000313" key="7">
    <source>
        <dbReference type="EMBL" id="KAF9873021.1"/>
    </source>
</evidence>
<keyword evidence="8" id="KW-1185">Reference proteome</keyword>
<evidence type="ECO:0000313" key="8">
    <source>
        <dbReference type="Proteomes" id="UP000781932"/>
    </source>
</evidence>
<dbReference type="InterPro" id="IPR002401">
    <property type="entry name" value="Cyt_P450_E_grp-I"/>
</dbReference>
<dbReference type="GO" id="GO:0004497">
    <property type="term" value="F:monooxygenase activity"/>
    <property type="evidence" value="ECO:0007669"/>
    <property type="project" value="InterPro"/>
</dbReference>
<keyword evidence="4 5" id="KW-0408">Iron</keyword>
<dbReference type="PRINTS" id="PR00463">
    <property type="entry name" value="EP450I"/>
</dbReference>
<dbReference type="InterPro" id="IPR001128">
    <property type="entry name" value="Cyt_P450"/>
</dbReference>
<dbReference type="RefSeq" id="XP_038742482.1">
    <property type="nucleotide sequence ID" value="XM_038892246.1"/>
</dbReference>
<dbReference type="EMBL" id="JAATWM020000034">
    <property type="protein sequence ID" value="KAF9873021.1"/>
    <property type="molecule type" value="Genomic_DNA"/>
</dbReference>
<keyword evidence="6" id="KW-0812">Transmembrane</keyword>
<gene>
    <name evidence="7" type="ORF">CkaCkLH20_09531</name>
</gene>
<keyword evidence="3" id="KW-0560">Oxidoreductase</keyword>